<evidence type="ECO:0000256" key="5">
    <source>
        <dbReference type="SAM" id="Phobius"/>
    </source>
</evidence>
<dbReference type="Gene3D" id="3.30.565.10">
    <property type="entry name" value="Histidine kinase-like ATPase, C-terminal domain"/>
    <property type="match status" value="1"/>
</dbReference>
<keyword evidence="5" id="KW-1133">Transmembrane helix</keyword>
<feature type="coiled-coil region" evidence="4">
    <location>
        <begin position="430"/>
        <end position="464"/>
    </location>
</feature>
<dbReference type="SUPFAM" id="SSF55874">
    <property type="entry name" value="ATPase domain of HSP90 chaperone/DNA topoisomerase II/histidine kinase"/>
    <property type="match status" value="1"/>
</dbReference>
<feature type="transmembrane region" description="Helical" evidence="5">
    <location>
        <begin position="263"/>
        <end position="284"/>
    </location>
</feature>
<dbReference type="InterPro" id="IPR003661">
    <property type="entry name" value="HisK_dim/P_dom"/>
</dbReference>
<protein>
    <recommendedName>
        <fullName evidence="2">histidine kinase</fullName>
        <ecNumber evidence="2">2.7.13.3</ecNumber>
    </recommendedName>
</protein>
<dbReference type="InterPro" id="IPR005467">
    <property type="entry name" value="His_kinase_dom"/>
</dbReference>
<keyword evidence="3" id="KW-0597">Phosphoprotein</keyword>
<keyword evidence="7" id="KW-0808">Transferase</keyword>
<dbReference type="SUPFAM" id="SSF47384">
    <property type="entry name" value="Homodimeric domain of signal transducing histidine kinase"/>
    <property type="match status" value="1"/>
</dbReference>
<dbReference type="InterPro" id="IPR008979">
    <property type="entry name" value="Galactose-bd-like_sf"/>
</dbReference>
<dbReference type="EC" id="2.7.13.3" evidence="2"/>
<dbReference type="Pfam" id="PF07695">
    <property type="entry name" value="7TMR-DISM_7TM"/>
    <property type="match status" value="1"/>
</dbReference>
<sequence length="728" mass="81606">MKLTLLSVWLYLVVMPAFSQTVFRMDSLPSNGVVLDKNWKWHLGDNPNWANPTFDDSRWDTINPTQDIALVRQLPQQGIGWLHIHLHVAPRLRGQLVGIRLEQAGATEFFLNGKLLLRNGKISTHKDIQAGSIWSDHTSQTIQLEADSVQFIAIRYAFSRNKLPINRYHFAFFNLRLQPIEVGEKGELKQRVEIVIEAALFGVFLFLGLLQLLLYAVSTVQRTALFLGLFLVTQSIVHFMNLVRNGADSFFFTLVGITNVLAVFEAITIGFIVAITISTFYYLLGIYQYFGQPRKTTFWAIACITFTTIPGALFLNYPYNFLSQFIPGLLIPFVDILWIGILAIKRKHPGAKLFTLAHSLVLLIFISWTVSVFLPNVSPFLSENVLYLFSISFLALALTISLLLAQERAAINKLLRQQLLDLEVLSGKTIAQEQEKQQILSTQNERLEQQVEVRTAELNQSLTELKSTQTQLIQKEKLASLGELTAGIAHEIQNPLNFVNNFSEVSTELVSELQEEETKTDRDTELIQELLNDLSSNLQKINHHGGRASSIVKGMLEHSRTESGEKRPTDINALADEYLKIAYHGLKAKNKSFNCELVTDFDPTLGLVEVAPQEIGRVLLNLYNNAFYALSEKQKITPTNYQPTVSINTQRSESGIEIRVKDNGTGIPESVKAKIFQPFFTTKPTGEGTGLGLSLSYDIITKGHGGTLTVESQPGSGTEFIIHLPTKG</sequence>
<reference evidence="7 8" key="1">
    <citation type="submission" date="2019-12" db="EMBL/GenBank/DDBJ databases">
        <title>Spirosoma sp. HMF4905 genome sequencing and assembly.</title>
        <authorList>
            <person name="Kang H."/>
            <person name="Cha I."/>
            <person name="Kim H."/>
            <person name="Joh K."/>
        </authorList>
    </citation>
    <scope>NUCLEOTIDE SEQUENCE [LARGE SCALE GENOMIC DNA]</scope>
    <source>
        <strain evidence="7 8">HMF4905</strain>
    </source>
</reference>
<dbReference type="SMART" id="SM00388">
    <property type="entry name" value="HisKA"/>
    <property type="match status" value="1"/>
</dbReference>
<evidence type="ECO:0000313" key="7">
    <source>
        <dbReference type="EMBL" id="MVM29041.1"/>
    </source>
</evidence>
<accession>A0A7K1S5E0</accession>
<evidence type="ECO:0000256" key="4">
    <source>
        <dbReference type="SAM" id="Coils"/>
    </source>
</evidence>
<evidence type="ECO:0000256" key="3">
    <source>
        <dbReference type="ARBA" id="ARBA00022553"/>
    </source>
</evidence>
<comment type="catalytic activity">
    <reaction evidence="1">
        <text>ATP + protein L-histidine = ADP + protein N-phospho-L-histidine.</text>
        <dbReference type="EC" id="2.7.13.3"/>
    </reaction>
</comment>
<dbReference type="CDD" id="cd00082">
    <property type="entry name" value="HisKA"/>
    <property type="match status" value="1"/>
</dbReference>
<keyword evidence="5" id="KW-0472">Membrane</keyword>
<dbReference type="PRINTS" id="PR00344">
    <property type="entry name" value="BCTRLSENSOR"/>
</dbReference>
<dbReference type="Proteomes" id="UP000436006">
    <property type="component" value="Unassembled WGS sequence"/>
</dbReference>
<dbReference type="Pfam" id="PF00512">
    <property type="entry name" value="HisKA"/>
    <property type="match status" value="1"/>
</dbReference>
<keyword evidence="5" id="KW-0812">Transmembrane</keyword>
<dbReference type="InterPro" id="IPR036890">
    <property type="entry name" value="HATPase_C_sf"/>
</dbReference>
<evidence type="ECO:0000256" key="1">
    <source>
        <dbReference type="ARBA" id="ARBA00000085"/>
    </source>
</evidence>
<keyword evidence="8" id="KW-1185">Reference proteome</keyword>
<dbReference type="InterPro" id="IPR003594">
    <property type="entry name" value="HATPase_dom"/>
</dbReference>
<dbReference type="InterPro" id="IPR011623">
    <property type="entry name" value="7TMR_DISM_rcpt_extracell_dom1"/>
</dbReference>
<dbReference type="InterPro" id="IPR036097">
    <property type="entry name" value="HisK_dim/P_sf"/>
</dbReference>
<keyword evidence="7" id="KW-0418">Kinase</keyword>
<dbReference type="SMART" id="SM00387">
    <property type="entry name" value="HATPase_c"/>
    <property type="match status" value="1"/>
</dbReference>
<comment type="caution">
    <text evidence="7">The sequence shown here is derived from an EMBL/GenBank/DDBJ whole genome shotgun (WGS) entry which is preliminary data.</text>
</comment>
<evidence type="ECO:0000259" key="6">
    <source>
        <dbReference type="PROSITE" id="PS50109"/>
    </source>
</evidence>
<feature type="transmembrane region" description="Helical" evidence="5">
    <location>
        <begin position="386"/>
        <end position="405"/>
    </location>
</feature>
<dbReference type="Gene3D" id="2.60.120.260">
    <property type="entry name" value="Galactose-binding domain-like"/>
    <property type="match status" value="1"/>
</dbReference>
<evidence type="ECO:0000256" key="2">
    <source>
        <dbReference type="ARBA" id="ARBA00012438"/>
    </source>
</evidence>
<feature type="domain" description="Histidine kinase" evidence="6">
    <location>
        <begin position="487"/>
        <end position="728"/>
    </location>
</feature>
<dbReference type="GO" id="GO:0000155">
    <property type="term" value="F:phosphorelay sensor kinase activity"/>
    <property type="evidence" value="ECO:0007669"/>
    <property type="project" value="InterPro"/>
</dbReference>
<feature type="transmembrane region" description="Helical" evidence="5">
    <location>
        <begin position="224"/>
        <end position="243"/>
    </location>
</feature>
<proteinExistence type="predicted"/>
<dbReference type="PANTHER" id="PTHR43065:SF42">
    <property type="entry name" value="TWO-COMPONENT SENSOR PPRA"/>
    <property type="match status" value="1"/>
</dbReference>
<feature type="transmembrane region" description="Helical" evidence="5">
    <location>
        <begin position="356"/>
        <end position="374"/>
    </location>
</feature>
<dbReference type="Pfam" id="PF02518">
    <property type="entry name" value="HATPase_c"/>
    <property type="match status" value="1"/>
</dbReference>
<dbReference type="InterPro" id="IPR004358">
    <property type="entry name" value="Sig_transdc_His_kin-like_C"/>
</dbReference>
<keyword evidence="4" id="KW-0175">Coiled coil</keyword>
<dbReference type="PROSITE" id="PS50109">
    <property type="entry name" value="HIS_KIN"/>
    <property type="match status" value="1"/>
</dbReference>
<gene>
    <name evidence="7" type="ORF">GO755_03270</name>
</gene>
<dbReference type="EMBL" id="WPIN01000001">
    <property type="protein sequence ID" value="MVM29041.1"/>
    <property type="molecule type" value="Genomic_DNA"/>
</dbReference>
<dbReference type="Gene3D" id="1.10.287.130">
    <property type="match status" value="1"/>
</dbReference>
<evidence type="ECO:0000313" key="8">
    <source>
        <dbReference type="Proteomes" id="UP000436006"/>
    </source>
</evidence>
<dbReference type="SUPFAM" id="SSF49785">
    <property type="entry name" value="Galactose-binding domain-like"/>
    <property type="match status" value="1"/>
</dbReference>
<feature type="transmembrane region" description="Helical" evidence="5">
    <location>
        <begin position="325"/>
        <end position="344"/>
    </location>
</feature>
<feature type="transmembrane region" description="Helical" evidence="5">
    <location>
        <begin position="198"/>
        <end position="217"/>
    </location>
</feature>
<dbReference type="PANTHER" id="PTHR43065">
    <property type="entry name" value="SENSOR HISTIDINE KINASE"/>
    <property type="match status" value="1"/>
</dbReference>
<dbReference type="AlphaFoldDB" id="A0A7K1S5E0"/>
<organism evidence="7 8">
    <name type="scientific">Spirosoma arboris</name>
    <dbReference type="NCBI Taxonomy" id="2682092"/>
    <lineage>
        <taxon>Bacteria</taxon>
        <taxon>Pseudomonadati</taxon>
        <taxon>Bacteroidota</taxon>
        <taxon>Cytophagia</taxon>
        <taxon>Cytophagales</taxon>
        <taxon>Cytophagaceae</taxon>
        <taxon>Spirosoma</taxon>
    </lineage>
</organism>
<feature type="transmembrane region" description="Helical" evidence="5">
    <location>
        <begin position="296"/>
        <end position="319"/>
    </location>
</feature>
<name>A0A7K1S5E0_9BACT</name>